<keyword evidence="2" id="KW-1185">Reference proteome</keyword>
<evidence type="ECO:0000313" key="1">
    <source>
        <dbReference type="EMBL" id="GAA3990385.1"/>
    </source>
</evidence>
<proteinExistence type="predicted"/>
<reference evidence="2" key="1">
    <citation type="journal article" date="2019" name="Int. J. Syst. Evol. Microbiol.">
        <title>The Global Catalogue of Microorganisms (GCM) 10K type strain sequencing project: providing services to taxonomists for standard genome sequencing and annotation.</title>
        <authorList>
            <consortium name="The Broad Institute Genomics Platform"/>
            <consortium name="The Broad Institute Genome Sequencing Center for Infectious Disease"/>
            <person name="Wu L."/>
            <person name="Ma J."/>
        </authorList>
    </citation>
    <scope>NUCLEOTIDE SEQUENCE [LARGE SCALE GENOMIC DNA]</scope>
    <source>
        <strain evidence="2">JCM 17342</strain>
    </source>
</reference>
<dbReference type="EMBL" id="BAABAL010000004">
    <property type="protein sequence ID" value="GAA3990385.1"/>
    <property type="molecule type" value="Genomic_DNA"/>
</dbReference>
<organism evidence="1 2">
    <name type="scientific">Allokutzneria multivorans</name>
    <dbReference type="NCBI Taxonomy" id="1142134"/>
    <lineage>
        <taxon>Bacteria</taxon>
        <taxon>Bacillati</taxon>
        <taxon>Actinomycetota</taxon>
        <taxon>Actinomycetes</taxon>
        <taxon>Pseudonocardiales</taxon>
        <taxon>Pseudonocardiaceae</taxon>
        <taxon>Allokutzneria</taxon>
    </lineage>
</organism>
<sequence length="265" mass="29413">MSTPRAADIGPETILWKAVHPALAQLYLGNVAVPGKFEPHRAAGVVVQDQDFPQALGLDEIEGWPTGTQYALRFSVHTKEIFDGDVMELTELAAGTELWRIEPDSERQSVGEYVNRQVGWTPTGDVGFGPGRFWSAPVPLRTTVRRGLIGRYRDQDFDIDFAATPGSVLLHPLTGEAAPPEFTERVLEVPATAVQGLGLARKLCTHRDAEFEIIGVIGDHAVLHFVGENHETAQHLGLSEVDFRQWRAFVHRNALHDIRDEFRPL</sequence>
<name>A0ABP7QZV3_9PSEU</name>
<gene>
    <name evidence="1" type="ORF">GCM10022247_06380</name>
</gene>
<evidence type="ECO:0000313" key="2">
    <source>
        <dbReference type="Proteomes" id="UP001501747"/>
    </source>
</evidence>
<comment type="caution">
    <text evidence="1">The sequence shown here is derived from an EMBL/GenBank/DDBJ whole genome shotgun (WGS) entry which is preliminary data.</text>
</comment>
<dbReference type="RefSeq" id="WP_344870957.1">
    <property type="nucleotide sequence ID" value="NZ_BAABAL010000004.1"/>
</dbReference>
<dbReference type="Proteomes" id="UP001501747">
    <property type="component" value="Unassembled WGS sequence"/>
</dbReference>
<accession>A0ABP7QZV3</accession>
<protein>
    <submittedName>
        <fullName evidence="1">Uncharacterized protein</fullName>
    </submittedName>
</protein>